<dbReference type="RefSeq" id="WP_022002767.1">
    <property type="nucleotide sequence ID" value="NZ_JBKWMI010000002.1"/>
</dbReference>
<dbReference type="EMBL" id="AP024085">
    <property type="protein sequence ID" value="BCL58097.1"/>
    <property type="molecule type" value="Genomic_DNA"/>
</dbReference>
<reference evidence="2" key="1">
    <citation type="submission" date="2020-09" db="EMBL/GenBank/DDBJ databases">
        <title>Complete genome sequencing of Faecalibacillus intestinalis strain 14EGH31.</title>
        <authorList>
            <person name="Sakamoto M."/>
            <person name="Murakami T."/>
            <person name="Mori H."/>
        </authorList>
    </citation>
    <scope>NUCLEOTIDE SEQUENCE [LARGE SCALE GENOMIC DNA]</scope>
    <source>
        <strain evidence="2">14EGH31</strain>
    </source>
</reference>
<organism evidence="1 2">
    <name type="scientific">Faecalibacillus intestinalis</name>
    <dbReference type="NCBI Taxonomy" id="1982626"/>
    <lineage>
        <taxon>Bacteria</taxon>
        <taxon>Bacillati</taxon>
        <taxon>Bacillota</taxon>
        <taxon>Erysipelotrichia</taxon>
        <taxon>Erysipelotrichales</taxon>
        <taxon>Coprobacillaceae</taxon>
        <taxon>Faecalibacillus</taxon>
    </lineage>
</organism>
<dbReference type="Proteomes" id="UP000593842">
    <property type="component" value="Chromosome"/>
</dbReference>
<name>A0A7I8DZL4_9FIRM</name>
<accession>A0A7I8DZL4</accession>
<evidence type="ECO:0000313" key="2">
    <source>
        <dbReference type="Proteomes" id="UP000593842"/>
    </source>
</evidence>
<protein>
    <submittedName>
        <fullName evidence="1">Uncharacterized protein</fullName>
    </submittedName>
</protein>
<sequence length="190" mass="22635">MNILAPLKGRSPVGVDERLFLIDTLDSCVIGSSKHFKAEQIVIEKEITQDEIIQYYLDHPELKPNIREDLWNEFCNDKIQPYVYVKEEKEIEDLIIKNCLRYGQDDLCAQISNDSYMEICEKCIGWQWRGDTRSNMKDYLYLIIRSKLYNGIELNCIEEYHKLEGYENERKSLRLISEYLKKQAIKLYDF</sequence>
<dbReference type="KEGG" id="fit:Fi14EGH31_18090"/>
<gene>
    <name evidence="1" type="ORF">Fi14EGH31_18090</name>
</gene>
<dbReference type="AlphaFoldDB" id="A0A7I8DZL4"/>
<proteinExistence type="predicted"/>
<evidence type="ECO:0000313" key="1">
    <source>
        <dbReference type="EMBL" id="BCL58097.1"/>
    </source>
</evidence>